<reference evidence="2 3" key="1">
    <citation type="submission" date="2024-10" db="EMBL/GenBank/DDBJ databases">
        <authorList>
            <person name="Yang X.-N."/>
        </authorList>
    </citation>
    <scope>NUCLEOTIDE SEQUENCE [LARGE SCALE GENOMIC DNA]</scope>
    <source>
        <strain evidence="2 3">CAU 1059</strain>
    </source>
</reference>
<dbReference type="Proteomes" id="UP001607157">
    <property type="component" value="Unassembled WGS sequence"/>
</dbReference>
<evidence type="ECO:0000313" key="2">
    <source>
        <dbReference type="EMBL" id="MFH0254127.1"/>
    </source>
</evidence>
<evidence type="ECO:0000313" key="3">
    <source>
        <dbReference type="Proteomes" id="UP001607157"/>
    </source>
</evidence>
<feature type="compositionally biased region" description="Basic and acidic residues" evidence="1">
    <location>
        <begin position="217"/>
        <end position="230"/>
    </location>
</feature>
<proteinExistence type="predicted"/>
<feature type="compositionally biased region" description="Basic and acidic residues" evidence="1">
    <location>
        <begin position="136"/>
        <end position="149"/>
    </location>
</feature>
<name>A0ABW7I8D3_9RHOB</name>
<feature type="region of interest" description="Disordered" evidence="1">
    <location>
        <begin position="22"/>
        <end position="263"/>
    </location>
</feature>
<feature type="compositionally biased region" description="Acidic residues" evidence="1">
    <location>
        <begin position="184"/>
        <end position="201"/>
    </location>
</feature>
<keyword evidence="3" id="KW-1185">Reference proteome</keyword>
<feature type="compositionally biased region" description="Low complexity" evidence="1">
    <location>
        <begin position="118"/>
        <end position="131"/>
    </location>
</feature>
<evidence type="ECO:0008006" key="4">
    <source>
        <dbReference type="Google" id="ProtNLM"/>
    </source>
</evidence>
<feature type="compositionally biased region" description="Basic and acidic residues" evidence="1">
    <location>
        <begin position="56"/>
        <end position="65"/>
    </location>
</feature>
<protein>
    <recommendedName>
        <fullName evidence="4">Glycerol-3-phosphate dehydrogenase</fullName>
    </recommendedName>
</protein>
<sequence>MSDPVTNVEIEDVLSSIRRLVSSDGRPVKAGETPAQPAKPSKPAEPERLVLTPSLRVDDAAKAADADEEDGADSVEAVAGEDLGGDDWSEDDWSNEVDAPDAEAEDMNAAPQDEFDADIAMAEVDAAPAAEDAGDETPRTDPLRQRVAELEEVVARQPDQWEPDGPGGDGNSGSPVSPLPWEDYSPEDESEDEGAPEEVVEDAIREAAQPAVRHAARGAEADRAKARPERDEDDIPANFAAEDGHRFEGAEDDGLHENDFLPGNDEFLDEDALRDLVADIVRQELQGALGERITRNVRKLVRREIHRALTSQDFQ</sequence>
<evidence type="ECO:0000256" key="1">
    <source>
        <dbReference type="SAM" id="MobiDB-lite"/>
    </source>
</evidence>
<feature type="compositionally biased region" description="Acidic residues" evidence="1">
    <location>
        <begin position="83"/>
        <end position="106"/>
    </location>
</feature>
<dbReference type="EMBL" id="JBIHMM010000002">
    <property type="protein sequence ID" value="MFH0254127.1"/>
    <property type="molecule type" value="Genomic_DNA"/>
</dbReference>
<feature type="compositionally biased region" description="Basic and acidic residues" evidence="1">
    <location>
        <begin position="242"/>
        <end position="259"/>
    </location>
</feature>
<comment type="caution">
    <text evidence="2">The sequence shown here is derived from an EMBL/GenBank/DDBJ whole genome shotgun (WGS) entry which is preliminary data.</text>
</comment>
<accession>A0ABW7I8D3</accession>
<organism evidence="2 3">
    <name type="scientific">Roseovarius aquimarinus</name>
    <dbReference type="NCBI Taxonomy" id="1229156"/>
    <lineage>
        <taxon>Bacteria</taxon>
        <taxon>Pseudomonadati</taxon>
        <taxon>Pseudomonadota</taxon>
        <taxon>Alphaproteobacteria</taxon>
        <taxon>Rhodobacterales</taxon>
        <taxon>Roseobacteraceae</taxon>
        <taxon>Roseovarius</taxon>
    </lineage>
</organism>
<dbReference type="RefSeq" id="WP_377170505.1">
    <property type="nucleotide sequence ID" value="NZ_JBHTJC010000002.1"/>
</dbReference>
<gene>
    <name evidence="2" type="ORF">ACGRVM_09490</name>
</gene>